<keyword evidence="2" id="KW-0238">DNA-binding</keyword>
<protein>
    <submittedName>
        <fullName evidence="6">Helix-turn-helix domain-containing protein</fullName>
    </submittedName>
</protein>
<sequence>MKTIRALRRGLEVLEIMARRGEPLGLAELHRTSGIDKSTLLRLLATLVERGWACRGLGDGRYRLTATLATLGQGISEDASWLVSATPLLVELHDTLGWPSDLALVEEASLRIIETSRPLSRRIRHREVLGFRPSPLRSALGRAWLVGSGEKQRQALLKRLSLGPGEAAGLARDREYLARLVAEFAELGHARRDPAERLMVSAEEPGYSAIALPIRRAGEVRACLSVVFVPGEAEEAQLARGLRRVVTALETPASPGA</sequence>
<dbReference type="Gene3D" id="3.30.450.40">
    <property type="match status" value="1"/>
</dbReference>
<dbReference type="InterPro" id="IPR036390">
    <property type="entry name" value="WH_DNA-bd_sf"/>
</dbReference>
<dbReference type="PROSITE" id="PS51077">
    <property type="entry name" value="HTH_ICLR"/>
    <property type="match status" value="1"/>
</dbReference>
<dbReference type="Gene3D" id="1.10.10.10">
    <property type="entry name" value="Winged helix-like DNA-binding domain superfamily/Winged helix DNA-binding domain"/>
    <property type="match status" value="1"/>
</dbReference>
<keyword evidence="3" id="KW-0804">Transcription</keyword>
<evidence type="ECO:0000256" key="1">
    <source>
        <dbReference type="ARBA" id="ARBA00023015"/>
    </source>
</evidence>
<dbReference type="EMBL" id="JBHSZP010000014">
    <property type="protein sequence ID" value="MFC7089668.1"/>
    <property type="molecule type" value="Genomic_DNA"/>
</dbReference>
<dbReference type="Proteomes" id="UP001596411">
    <property type="component" value="Unassembled WGS sequence"/>
</dbReference>
<organism evidence="6 7">
    <name type="scientific">Halomonas salifodinae</name>
    <dbReference type="NCBI Taxonomy" id="438745"/>
    <lineage>
        <taxon>Bacteria</taxon>
        <taxon>Pseudomonadati</taxon>
        <taxon>Pseudomonadota</taxon>
        <taxon>Gammaproteobacteria</taxon>
        <taxon>Oceanospirillales</taxon>
        <taxon>Halomonadaceae</taxon>
        <taxon>Halomonas</taxon>
    </lineage>
</organism>
<proteinExistence type="predicted"/>
<dbReference type="PROSITE" id="PS51078">
    <property type="entry name" value="ICLR_ED"/>
    <property type="match status" value="1"/>
</dbReference>
<dbReference type="InterPro" id="IPR029016">
    <property type="entry name" value="GAF-like_dom_sf"/>
</dbReference>
<dbReference type="InterPro" id="IPR005471">
    <property type="entry name" value="Tscrpt_reg_IclR_N"/>
</dbReference>
<dbReference type="PANTHER" id="PTHR30136:SF23">
    <property type="entry name" value="DNA-BINDING TRANSCRIPTIONAL ACTIVATOR MHPR"/>
    <property type="match status" value="1"/>
</dbReference>
<feature type="domain" description="IclR-ED" evidence="5">
    <location>
        <begin position="67"/>
        <end position="257"/>
    </location>
</feature>
<dbReference type="Pfam" id="PF09339">
    <property type="entry name" value="HTH_IclR"/>
    <property type="match status" value="1"/>
</dbReference>
<evidence type="ECO:0000256" key="3">
    <source>
        <dbReference type="ARBA" id="ARBA00023163"/>
    </source>
</evidence>
<reference evidence="7" key="1">
    <citation type="journal article" date="2019" name="Int. J. Syst. Evol. Microbiol.">
        <title>The Global Catalogue of Microorganisms (GCM) 10K type strain sequencing project: providing services to taxonomists for standard genome sequencing and annotation.</title>
        <authorList>
            <consortium name="The Broad Institute Genomics Platform"/>
            <consortium name="The Broad Institute Genome Sequencing Center for Infectious Disease"/>
            <person name="Wu L."/>
            <person name="Ma J."/>
        </authorList>
    </citation>
    <scope>NUCLEOTIDE SEQUENCE [LARGE SCALE GENOMIC DNA]</scope>
    <source>
        <strain evidence="7">CGMCC 1.13666</strain>
    </source>
</reference>
<evidence type="ECO:0000313" key="7">
    <source>
        <dbReference type="Proteomes" id="UP001596411"/>
    </source>
</evidence>
<gene>
    <name evidence="6" type="ORF">ACFQH5_08905</name>
</gene>
<dbReference type="InterPro" id="IPR036388">
    <property type="entry name" value="WH-like_DNA-bd_sf"/>
</dbReference>
<keyword evidence="7" id="KW-1185">Reference proteome</keyword>
<dbReference type="SUPFAM" id="SSF55781">
    <property type="entry name" value="GAF domain-like"/>
    <property type="match status" value="1"/>
</dbReference>
<feature type="domain" description="HTH iclR-type" evidence="4">
    <location>
        <begin position="4"/>
        <end position="66"/>
    </location>
</feature>
<dbReference type="RefSeq" id="WP_346061036.1">
    <property type="nucleotide sequence ID" value="NZ_BAAADR010000002.1"/>
</dbReference>
<dbReference type="SUPFAM" id="SSF46785">
    <property type="entry name" value="Winged helix' DNA-binding domain"/>
    <property type="match status" value="1"/>
</dbReference>
<evidence type="ECO:0000259" key="5">
    <source>
        <dbReference type="PROSITE" id="PS51078"/>
    </source>
</evidence>
<keyword evidence="1" id="KW-0805">Transcription regulation</keyword>
<comment type="caution">
    <text evidence="6">The sequence shown here is derived from an EMBL/GenBank/DDBJ whole genome shotgun (WGS) entry which is preliminary data.</text>
</comment>
<dbReference type="PANTHER" id="PTHR30136">
    <property type="entry name" value="HELIX-TURN-HELIX TRANSCRIPTIONAL REGULATOR, ICLR FAMILY"/>
    <property type="match status" value="1"/>
</dbReference>
<evidence type="ECO:0000256" key="2">
    <source>
        <dbReference type="ARBA" id="ARBA00023125"/>
    </source>
</evidence>
<dbReference type="SMART" id="SM00346">
    <property type="entry name" value="HTH_ICLR"/>
    <property type="match status" value="1"/>
</dbReference>
<evidence type="ECO:0000259" key="4">
    <source>
        <dbReference type="PROSITE" id="PS51077"/>
    </source>
</evidence>
<evidence type="ECO:0000313" key="6">
    <source>
        <dbReference type="EMBL" id="MFC7089668.1"/>
    </source>
</evidence>
<dbReference type="InterPro" id="IPR014757">
    <property type="entry name" value="Tscrpt_reg_IclR_C"/>
</dbReference>
<accession>A0ABW2EY25</accession>
<name>A0ABW2EY25_9GAMM</name>
<dbReference type="InterPro" id="IPR050707">
    <property type="entry name" value="HTH_MetabolicPath_Reg"/>
</dbReference>